<protein>
    <submittedName>
        <fullName evidence="1">Uncharacterized protein</fullName>
    </submittedName>
</protein>
<name>A0A2H1FC48_9ARCH</name>
<gene>
    <name evidence="1" type="ORF">NCS_10150</name>
</gene>
<reference evidence="2" key="1">
    <citation type="submission" date="2017-03" db="EMBL/GenBank/DDBJ databases">
        <authorList>
            <person name="Herbold C."/>
        </authorList>
    </citation>
    <scope>NUCLEOTIDE SEQUENCE [LARGE SCALE GENOMIC DNA]</scope>
</reference>
<evidence type="ECO:0000313" key="1">
    <source>
        <dbReference type="EMBL" id="SMH70343.1"/>
    </source>
</evidence>
<organism evidence="1 2">
    <name type="scientific">Candidatus Nitrosotalea okcheonensis</name>
    <dbReference type="NCBI Taxonomy" id="1903276"/>
    <lineage>
        <taxon>Archaea</taxon>
        <taxon>Nitrososphaerota</taxon>
        <taxon>Nitrososphaeria</taxon>
        <taxon>Nitrosotaleales</taxon>
        <taxon>Nitrosotaleaceae</taxon>
        <taxon>Nitrosotalea</taxon>
    </lineage>
</organism>
<evidence type="ECO:0000313" key="2">
    <source>
        <dbReference type="Proteomes" id="UP000230607"/>
    </source>
</evidence>
<dbReference type="Proteomes" id="UP000230607">
    <property type="component" value="Chromosome 1"/>
</dbReference>
<sequence length="88" mass="10148">MRTLGTKVNDDMYQRFLELSDVTQVTVSENLRNLIEKSLTKKSDHMKDQGGESSINHILSCPDCQIVLADKGFITMPIEMYNKIRHYI</sequence>
<dbReference type="AlphaFoldDB" id="A0A2H1FC48"/>
<dbReference type="RefSeq" id="WP_157926504.1">
    <property type="nucleotide sequence ID" value="NZ_LT841358.1"/>
</dbReference>
<accession>A0A2H1FC48</accession>
<dbReference type="EMBL" id="LT841358">
    <property type="protein sequence ID" value="SMH70343.1"/>
    <property type="molecule type" value="Genomic_DNA"/>
</dbReference>
<proteinExistence type="predicted"/>
<keyword evidence="2" id="KW-1185">Reference proteome</keyword>